<proteinExistence type="predicted"/>
<dbReference type="PANTHER" id="PTHR22911:SF6">
    <property type="entry name" value="SOLUTE CARRIER FAMILY 35 MEMBER G1"/>
    <property type="match status" value="1"/>
</dbReference>
<feature type="transmembrane region" description="Helical" evidence="5">
    <location>
        <begin position="33"/>
        <end position="52"/>
    </location>
</feature>
<evidence type="ECO:0000256" key="2">
    <source>
        <dbReference type="ARBA" id="ARBA00022692"/>
    </source>
</evidence>
<dbReference type="InterPro" id="IPR037185">
    <property type="entry name" value="EmrE-like"/>
</dbReference>
<gene>
    <name evidence="7" type="ORF">NTEN_LOCUS7500</name>
</gene>
<dbReference type="GO" id="GO:0016020">
    <property type="term" value="C:membrane"/>
    <property type="evidence" value="ECO:0007669"/>
    <property type="project" value="UniProtKB-SubCell"/>
</dbReference>
<feature type="transmembrane region" description="Helical" evidence="5">
    <location>
        <begin position="93"/>
        <end position="111"/>
    </location>
</feature>
<name>A0A6H5GEY4_9HEMI</name>
<feature type="transmembrane region" description="Helical" evidence="5">
    <location>
        <begin position="271"/>
        <end position="289"/>
    </location>
</feature>
<dbReference type="Pfam" id="PF00892">
    <property type="entry name" value="EamA"/>
    <property type="match status" value="1"/>
</dbReference>
<dbReference type="PANTHER" id="PTHR22911">
    <property type="entry name" value="ACYL-MALONYL CONDENSING ENZYME-RELATED"/>
    <property type="match status" value="1"/>
</dbReference>
<sequence length="305" mass="31968">MENGGLMLAAFSSFFFSVTSLLAKKVGLPPLVLSWFGFLGLTVLSAPLFAIHRKWSPPPKAARLVLLRSVVGTLFVILSFCAVERIPIGDASVLFYTAPVFTVGLAYVFLGEPCPPHGLPLIVALMAGVVLVTRPPALFGGGGGPSGDYVLGSAMALGASLAEAVSNVALRQLKSVHYSAVMFAHGVTSLILTSALLVTMTTGSSANTWTLDASPVEFVVLPLVLAACSALEQLTMTLALSVEQAGPVSLVQASDMIFGYLYQVLFFGEPLSPISVVGAVIIGAVVLQMSKNKNNRPSNTKFYDC</sequence>
<dbReference type="OrthoDB" id="306876at2759"/>
<comment type="subcellular location">
    <subcellularLocation>
        <location evidence="1">Membrane</location>
        <topology evidence="1">Multi-pass membrane protein</topology>
    </subcellularLocation>
</comment>
<accession>A0A6H5GEY4</accession>
<keyword evidence="3 5" id="KW-1133">Transmembrane helix</keyword>
<evidence type="ECO:0000256" key="4">
    <source>
        <dbReference type="ARBA" id="ARBA00023136"/>
    </source>
</evidence>
<feature type="transmembrane region" description="Helical" evidence="5">
    <location>
        <begin position="64"/>
        <end position="87"/>
    </location>
</feature>
<dbReference type="AlphaFoldDB" id="A0A6H5GEY4"/>
<feature type="domain" description="EamA" evidence="6">
    <location>
        <begin position="5"/>
        <end position="133"/>
    </location>
</feature>
<keyword evidence="8" id="KW-1185">Reference proteome</keyword>
<evidence type="ECO:0000256" key="3">
    <source>
        <dbReference type="ARBA" id="ARBA00022989"/>
    </source>
</evidence>
<feature type="transmembrane region" description="Helical" evidence="5">
    <location>
        <begin position="177"/>
        <end position="198"/>
    </location>
</feature>
<evidence type="ECO:0000259" key="6">
    <source>
        <dbReference type="Pfam" id="PF00892"/>
    </source>
</evidence>
<evidence type="ECO:0000256" key="5">
    <source>
        <dbReference type="SAM" id="Phobius"/>
    </source>
</evidence>
<evidence type="ECO:0000313" key="8">
    <source>
        <dbReference type="Proteomes" id="UP000479000"/>
    </source>
</evidence>
<dbReference type="SUPFAM" id="SSF103481">
    <property type="entry name" value="Multidrug resistance efflux transporter EmrE"/>
    <property type="match status" value="2"/>
</dbReference>
<dbReference type="EMBL" id="CADCXU010011318">
    <property type="protein sequence ID" value="CAB0001713.1"/>
    <property type="molecule type" value="Genomic_DNA"/>
</dbReference>
<reference evidence="7 8" key="1">
    <citation type="submission" date="2020-02" db="EMBL/GenBank/DDBJ databases">
        <authorList>
            <person name="Ferguson B K."/>
        </authorList>
    </citation>
    <scope>NUCLEOTIDE SEQUENCE [LARGE SCALE GENOMIC DNA]</scope>
</reference>
<feature type="transmembrane region" description="Helical" evidence="5">
    <location>
        <begin position="149"/>
        <end position="170"/>
    </location>
</feature>
<evidence type="ECO:0000313" key="7">
    <source>
        <dbReference type="EMBL" id="CAB0001713.1"/>
    </source>
</evidence>
<dbReference type="Proteomes" id="UP000479000">
    <property type="component" value="Unassembled WGS sequence"/>
</dbReference>
<evidence type="ECO:0000256" key="1">
    <source>
        <dbReference type="ARBA" id="ARBA00004141"/>
    </source>
</evidence>
<keyword evidence="4 5" id="KW-0472">Membrane</keyword>
<dbReference type="InterPro" id="IPR000620">
    <property type="entry name" value="EamA_dom"/>
</dbReference>
<feature type="transmembrane region" description="Helical" evidence="5">
    <location>
        <begin position="118"/>
        <end position="137"/>
    </location>
</feature>
<organism evidence="7 8">
    <name type="scientific">Nesidiocoris tenuis</name>
    <dbReference type="NCBI Taxonomy" id="355587"/>
    <lineage>
        <taxon>Eukaryota</taxon>
        <taxon>Metazoa</taxon>
        <taxon>Ecdysozoa</taxon>
        <taxon>Arthropoda</taxon>
        <taxon>Hexapoda</taxon>
        <taxon>Insecta</taxon>
        <taxon>Pterygota</taxon>
        <taxon>Neoptera</taxon>
        <taxon>Paraneoptera</taxon>
        <taxon>Hemiptera</taxon>
        <taxon>Heteroptera</taxon>
        <taxon>Panheteroptera</taxon>
        <taxon>Cimicomorpha</taxon>
        <taxon>Miridae</taxon>
        <taxon>Dicyphina</taxon>
        <taxon>Nesidiocoris</taxon>
    </lineage>
</organism>
<keyword evidence="2 5" id="KW-0812">Transmembrane</keyword>
<protein>
    <recommendedName>
        <fullName evidence="6">EamA domain-containing protein</fullName>
    </recommendedName>
</protein>